<accession>A0A2T5LLN2</accession>
<reference evidence="2 3" key="1">
    <citation type="journal article" date="2018" name="Proc. Natl. Acad. Sci. U.S.A.">
        <title>Linking secondary metabolites to gene clusters through genome sequencing of six diverse Aspergillus species.</title>
        <authorList>
            <person name="Kaerboelling I."/>
            <person name="Vesth T.C."/>
            <person name="Frisvad J.C."/>
            <person name="Nybo J.L."/>
            <person name="Theobald S."/>
            <person name="Kuo A."/>
            <person name="Bowyer P."/>
            <person name="Matsuda Y."/>
            <person name="Mondo S."/>
            <person name="Lyhne E.K."/>
            <person name="Kogle M.E."/>
            <person name="Clum A."/>
            <person name="Lipzen A."/>
            <person name="Salamov A."/>
            <person name="Ngan C.Y."/>
            <person name="Daum C."/>
            <person name="Chiniquy J."/>
            <person name="Barry K."/>
            <person name="LaButti K."/>
            <person name="Haridas S."/>
            <person name="Simmons B.A."/>
            <person name="Magnuson J.K."/>
            <person name="Mortensen U.H."/>
            <person name="Larsen T.O."/>
            <person name="Grigoriev I.V."/>
            <person name="Baker S.E."/>
            <person name="Andersen M.R."/>
        </authorList>
    </citation>
    <scope>NUCLEOTIDE SEQUENCE [LARGE SCALE GENOMIC DNA]</scope>
    <source>
        <strain evidence="2 3">IBT 24754</strain>
    </source>
</reference>
<comment type="caution">
    <text evidence="2">The sequence shown here is derived from an EMBL/GenBank/DDBJ whole genome shotgun (WGS) entry which is preliminary data.</text>
</comment>
<dbReference type="AlphaFoldDB" id="A0A2T5LLN2"/>
<dbReference type="GeneID" id="63809207"/>
<proteinExistence type="predicted"/>
<evidence type="ECO:0000256" key="1">
    <source>
        <dbReference type="SAM" id="MobiDB-lite"/>
    </source>
</evidence>
<dbReference type="RefSeq" id="XP_040748588.1">
    <property type="nucleotide sequence ID" value="XM_040892325.1"/>
</dbReference>
<dbReference type="VEuPathDB" id="FungiDB:P175DRAFT_0100261"/>
<evidence type="ECO:0000313" key="3">
    <source>
        <dbReference type="Proteomes" id="UP000244073"/>
    </source>
</evidence>
<name>A0A2T5LLN2_9EURO</name>
<feature type="region of interest" description="Disordered" evidence="1">
    <location>
        <begin position="35"/>
        <end position="60"/>
    </location>
</feature>
<dbReference type="Proteomes" id="UP000244073">
    <property type="component" value="Unassembled WGS sequence"/>
</dbReference>
<organism evidence="2 3">
    <name type="scientific">Aspergillus ochraceoroseus IBT 24754</name>
    <dbReference type="NCBI Taxonomy" id="1392256"/>
    <lineage>
        <taxon>Eukaryota</taxon>
        <taxon>Fungi</taxon>
        <taxon>Dikarya</taxon>
        <taxon>Ascomycota</taxon>
        <taxon>Pezizomycotina</taxon>
        <taxon>Eurotiomycetes</taxon>
        <taxon>Eurotiomycetidae</taxon>
        <taxon>Eurotiales</taxon>
        <taxon>Aspergillaceae</taxon>
        <taxon>Aspergillus</taxon>
        <taxon>Aspergillus subgen. Nidulantes</taxon>
    </lineage>
</organism>
<sequence>MKFDLLQPLYPAFLSYVHDLNLKLLLGFHLSRPDISSTSPHSLWRSSVIPQPPSTSSFHQ</sequence>
<protein>
    <submittedName>
        <fullName evidence="2">Uncharacterized protein</fullName>
    </submittedName>
</protein>
<gene>
    <name evidence="2" type="ORF">P175DRAFT_0100261</name>
</gene>
<dbReference type="EMBL" id="MSFN02000011">
    <property type="protein sequence ID" value="PTU17196.1"/>
    <property type="molecule type" value="Genomic_DNA"/>
</dbReference>
<evidence type="ECO:0000313" key="2">
    <source>
        <dbReference type="EMBL" id="PTU17196.1"/>
    </source>
</evidence>